<reference evidence="2 3" key="1">
    <citation type="submission" date="2019-01" db="EMBL/GenBank/DDBJ databases">
        <title>Draft Genome and Complete Hox-Cluster Characterization of the Sterlet Sturgeon (Acipenser ruthenus).</title>
        <authorList>
            <person name="Wei Q."/>
        </authorList>
    </citation>
    <scope>NUCLEOTIDE SEQUENCE [LARGE SCALE GENOMIC DNA]</scope>
    <source>
        <strain evidence="2">WHYD16114868_AA</strain>
        <tissue evidence="2">Blood</tissue>
    </source>
</reference>
<accession>A0A444U9N5</accession>
<sequence>MDCTTIKQENLESECVDFHKGEVCRDFDEPIEKRIKEEQQEEGSDPGDVYEDDVTAGLNIISVKQEDPVPVDSIQIVREAVQHLPALNWAVHDSAVNNRNDTLTAWTVSTSTPSADGRLVNAACLSGGGESPRRRKRRGAEKTTLKELLEYLRESDEKLLALQAEFMAAEREERQRDREAASHDHALICGALHRLAEAYSGYLPSHKEIELD</sequence>
<gene>
    <name evidence="2" type="ORF">EOD39_16482</name>
</gene>
<evidence type="ECO:0000313" key="3">
    <source>
        <dbReference type="Proteomes" id="UP000289886"/>
    </source>
</evidence>
<feature type="coiled-coil region" evidence="1">
    <location>
        <begin position="145"/>
        <end position="172"/>
    </location>
</feature>
<proteinExistence type="predicted"/>
<evidence type="ECO:0000313" key="2">
    <source>
        <dbReference type="EMBL" id="RXM31884.1"/>
    </source>
</evidence>
<name>A0A444U9N5_ACIRT</name>
<organism evidence="2 3">
    <name type="scientific">Acipenser ruthenus</name>
    <name type="common">Sterlet sturgeon</name>
    <dbReference type="NCBI Taxonomy" id="7906"/>
    <lineage>
        <taxon>Eukaryota</taxon>
        <taxon>Metazoa</taxon>
        <taxon>Chordata</taxon>
        <taxon>Craniata</taxon>
        <taxon>Vertebrata</taxon>
        <taxon>Euteleostomi</taxon>
        <taxon>Actinopterygii</taxon>
        <taxon>Chondrostei</taxon>
        <taxon>Acipenseriformes</taxon>
        <taxon>Acipenseridae</taxon>
        <taxon>Acipenser</taxon>
    </lineage>
</organism>
<keyword evidence="3" id="KW-1185">Reference proteome</keyword>
<dbReference type="EMBL" id="SCEB01214994">
    <property type="protein sequence ID" value="RXM31884.1"/>
    <property type="molecule type" value="Genomic_DNA"/>
</dbReference>
<protein>
    <submittedName>
        <fullName evidence="2">Uncharacterized protein</fullName>
    </submittedName>
</protein>
<comment type="caution">
    <text evidence="2">The sequence shown here is derived from an EMBL/GenBank/DDBJ whole genome shotgun (WGS) entry which is preliminary data.</text>
</comment>
<dbReference type="AlphaFoldDB" id="A0A444U9N5"/>
<dbReference type="Proteomes" id="UP000289886">
    <property type="component" value="Unassembled WGS sequence"/>
</dbReference>
<evidence type="ECO:0000256" key="1">
    <source>
        <dbReference type="SAM" id="Coils"/>
    </source>
</evidence>
<keyword evidence="1" id="KW-0175">Coiled coil</keyword>